<dbReference type="EMBL" id="CM055098">
    <property type="protein sequence ID" value="KAJ7550406.1"/>
    <property type="molecule type" value="Genomic_DNA"/>
</dbReference>
<dbReference type="Proteomes" id="UP001162992">
    <property type="component" value="Chromosome 7"/>
</dbReference>
<comment type="caution">
    <text evidence="1">The sequence shown here is derived from an EMBL/GenBank/DDBJ whole genome shotgun (WGS) entry which is preliminary data.</text>
</comment>
<sequence length="181" mass="20224">MAVQSLQVVARKQTDSAKVKLELEVASAKGLKRMNLFRKMKTYVVVGLDSGVKISSPTDRTGGHNPKWNAKFEFEVEESLLYQETSALTIEIYCNGWCGDRLVGTVRVLLSHFLNKDTPTSKDAATSKNRMYMSFQVRRPSGDPKGALMIGVTQVPYKRKTKASVGRWYITSDGRISKISN</sequence>
<keyword evidence="2" id="KW-1185">Reference proteome</keyword>
<name>A0ACC2D7Y0_DIPCM</name>
<evidence type="ECO:0000313" key="2">
    <source>
        <dbReference type="Proteomes" id="UP001162992"/>
    </source>
</evidence>
<gene>
    <name evidence="1" type="ORF">O6H91_07G099000</name>
</gene>
<organism evidence="1 2">
    <name type="scientific">Diphasiastrum complanatum</name>
    <name type="common">Issler's clubmoss</name>
    <name type="synonym">Lycopodium complanatum</name>
    <dbReference type="NCBI Taxonomy" id="34168"/>
    <lineage>
        <taxon>Eukaryota</taxon>
        <taxon>Viridiplantae</taxon>
        <taxon>Streptophyta</taxon>
        <taxon>Embryophyta</taxon>
        <taxon>Tracheophyta</taxon>
        <taxon>Lycopodiopsida</taxon>
        <taxon>Lycopodiales</taxon>
        <taxon>Lycopodiaceae</taxon>
        <taxon>Lycopodioideae</taxon>
        <taxon>Diphasiastrum</taxon>
    </lineage>
</organism>
<protein>
    <submittedName>
        <fullName evidence="1">Uncharacterized protein</fullName>
    </submittedName>
</protein>
<proteinExistence type="predicted"/>
<accession>A0ACC2D7Y0</accession>
<reference evidence="2" key="1">
    <citation type="journal article" date="2024" name="Proc. Natl. Acad. Sci. U.S.A.">
        <title>Extraordinary preservation of gene collinearity over three hundred million years revealed in homosporous lycophytes.</title>
        <authorList>
            <person name="Li C."/>
            <person name="Wickell D."/>
            <person name="Kuo L.Y."/>
            <person name="Chen X."/>
            <person name="Nie B."/>
            <person name="Liao X."/>
            <person name="Peng D."/>
            <person name="Ji J."/>
            <person name="Jenkins J."/>
            <person name="Williams M."/>
            <person name="Shu S."/>
            <person name="Plott C."/>
            <person name="Barry K."/>
            <person name="Rajasekar S."/>
            <person name="Grimwood J."/>
            <person name="Han X."/>
            <person name="Sun S."/>
            <person name="Hou Z."/>
            <person name="He W."/>
            <person name="Dai G."/>
            <person name="Sun C."/>
            <person name="Schmutz J."/>
            <person name="Leebens-Mack J.H."/>
            <person name="Li F.W."/>
            <person name="Wang L."/>
        </authorList>
    </citation>
    <scope>NUCLEOTIDE SEQUENCE [LARGE SCALE GENOMIC DNA]</scope>
    <source>
        <strain evidence="2">cv. PW_Plant_1</strain>
    </source>
</reference>
<evidence type="ECO:0000313" key="1">
    <source>
        <dbReference type="EMBL" id="KAJ7550406.1"/>
    </source>
</evidence>